<feature type="transmembrane region" description="Helical" evidence="2">
    <location>
        <begin position="956"/>
        <end position="973"/>
    </location>
</feature>
<dbReference type="Gene3D" id="3.40.50.12780">
    <property type="entry name" value="N-terminal domain of ligase-like"/>
    <property type="match status" value="1"/>
</dbReference>
<proteinExistence type="predicted"/>
<feature type="compositionally biased region" description="Polar residues" evidence="1">
    <location>
        <begin position="1066"/>
        <end position="1075"/>
    </location>
</feature>
<evidence type="ECO:0000256" key="2">
    <source>
        <dbReference type="SAM" id="Phobius"/>
    </source>
</evidence>
<feature type="transmembrane region" description="Helical" evidence="2">
    <location>
        <begin position="863"/>
        <end position="886"/>
    </location>
</feature>
<name>A0A8H4Q5S7_9HYPO</name>
<evidence type="ECO:0000313" key="5">
    <source>
        <dbReference type="Proteomes" id="UP000562929"/>
    </source>
</evidence>
<feature type="transmembrane region" description="Helical" evidence="2">
    <location>
        <begin position="1112"/>
        <end position="1133"/>
    </location>
</feature>
<keyword evidence="2" id="KW-0472">Membrane</keyword>
<dbReference type="InterPro" id="IPR000873">
    <property type="entry name" value="AMP-dep_synth/lig_dom"/>
</dbReference>
<feature type="region of interest" description="Disordered" evidence="1">
    <location>
        <begin position="446"/>
        <end position="466"/>
    </location>
</feature>
<dbReference type="InterPro" id="IPR042099">
    <property type="entry name" value="ANL_N_sf"/>
</dbReference>
<dbReference type="GO" id="GO:0031956">
    <property type="term" value="F:medium-chain fatty acid-CoA ligase activity"/>
    <property type="evidence" value="ECO:0007669"/>
    <property type="project" value="TreeGrafter"/>
</dbReference>
<dbReference type="SUPFAM" id="SSF47336">
    <property type="entry name" value="ACP-like"/>
    <property type="match status" value="1"/>
</dbReference>
<dbReference type="OrthoDB" id="3633556at2759"/>
<feature type="region of interest" description="Disordered" evidence="1">
    <location>
        <begin position="1370"/>
        <end position="1396"/>
    </location>
</feature>
<dbReference type="InterPro" id="IPR011004">
    <property type="entry name" value="Trimer_LpxA-like_sf"/>
</dbReference>
<dbReference type="EMBL" id="JAACLJ010000004">
    <property type="protein sequence ID" value="KAF4587162.1"/>
    <property type="molecule type" value="Genomic_DNA"/>
</dbReference>
<feature type="domain" description="AMP-dependent synthetase/ligase" evidence="3">
    <location>
        <begin position="137"/>
        <end position="399"/>
    </location>
</feature>
<accession>A0A8H4Q5S7</accession>
<gene>
    <name evidence="4" type="ORF">GQ602_003855</name>
</gene>
<protein>
    <submittedName>
        <fullName evidence="4">Peroxisomal-coenzyme A synthetase</fullName>
    </submittedName>
</protein>
<dbReference type="GO" id="GO:0006631">
    <property type="term" value="P:fatty acid metabolic process"/>
    <property type="evidence" value="ECO:0007669"/>
    <property type="project" value="TreeGrafter"/>
</dbReference>
<feature type="region of interest" description="Disordered" evidence="1">
    <location>
        <begin position="1066"/>
        <end position="1090"/>
    </location>
</feature>
<feature type="transmembrane region" description="Helical" evidence="2">
    <location>
        <begin position="1167"/>
        <end position="1185"/>
    </location>
</feature>
<dbReference type="SUPFAM" id="SSF56801">
    <property type="entry name" value="Acetyl-CoA synthetase-like"/>
    <property type="match status" value="1"/>
</dbReference>
<feature type="transmembrane region" description="Helical" evidence="2">
    <location>
        <begin position="907"/>
        <end position="936"/>
    </location>
</feature>
<dbReference type="Gene3D" id="1.10.1200.10">
    <property type="entry name" value="ACP-like"/>
    <property type="match status" value="1"/>
</dbReference>
<comment type="caution">
    <text evidence="4">The sequence shown here is derived from an EMBL/GenBank/DDBJ whole genome shotgun (WGS) entry which is preliminary data.</text>
</comment>
<dbReference type="SUPFAM" id="SSF51161">
    <property type="entry name" value="Trimeric LpxA-like enzymes"/>
    <property type="match status" value="3"/>
</dbReference>
<dbReference type="Gene3D" id="3.30.300.30">
    <property type="match status" value="1"/>
</dbReference>
<dbReference type="InterPro" id="IPR045851">
    <property type="entry name" value="AMP-bd_C_sf"/>
</dbReference>
<keyword evidence="2" id="KW-1133">Transmembrane helix</keyword>
<dbReference type="Pfam" id="PF00501">
    <property type="entry name" value="AMP-binding"/>
    <property type="match status" value="1"/>
</dbReference>
<dbReference type="Proteomes" id="UP000562929">
    <property type="component" value="Unassembled WGS sequence"/>
</dbReference>
<feature type="compositionally biased region" description="Low complexity" evidence="1">
    <location>
        <begin position="1373"/>
        <end position="1396"/>
    </location>
</feature>
<feature type="transmembrane region" description="Helical" evidence="2">
    <location>
        <begin position="1460"/>
        <end position="1488"/>
    </location>
</feature>
<keyword evidence="2" id="KW-0812">Transmembrane</keyword>
<evidence type="ECO:0000259" key="3">
    <source>
        <dbReference type="Pfam" id="PF00501"/>
    </source>
</evidence>
<evidence type="ECO:0000256" key="1">
    <source>
        <dbReference type="SAM" id="MobiDB-lite"/>
    </source>
</evidence>
<evidence type="ECO:0000313" key="4">
    <source>
        <dbReference type="EMBL" id="KAF4587162.1"/>
    </source>
</evidence>
<sequence length="1662" mass="183680">MHVDWLSEGSDELARRISQLYRLPPATVSESSLFRNILTDASLSKGVLLASIPTCNNQPYRPLHIFYLIVTEVGGSWPSFALFYHFLRLRRRLPETGHQDEAAWLVQSAESIVRESYGSLADFVAGADEAVLRTVRGDIFMTHRQLGRFVDGFALPSLGSPESRIVVAVIIPDEPLMAAVCVAVATYYVVVPLNVEAELDQIKADLERVQANCVVTTPEVLQDGRLVRMGAWLERQKMAIFTTEMDAEERGRIVVRDRHLRPLSAAVPGSLRRNGPADAAVLLFNKGIWGTRGLVTLTTHGLIKEAIEAVEAWRLVPRDVCFNMAPVDDMGGLTRGVMAAIVSGGSVVCCSRTSPRLFWDALPELRLTWCLASLAKLKLILSEAPFHPQTAWQNTLRLACRSDGFIPADMAALIEETFHCDIASADRSPVRPQLTLSHSAVGSLDERDDARYAEESDEEESEKYSSTTLTAYTTDWFSSGHDSHAKEKLDDYLDDDGYLRVMGASKEVIHSGKRAIDPQAVEKAIMTASESPDSPIHNRVAAVLAFSMAHETQGEAVAVVVVPSPEVLRVDLRTLHDALRASPLDDARWPHSIVYMSRLPMRRGKPLRARLGARLGLPELSDETPYAARHWEATCPPPDTSLMTPIEVLGCRVDVEAITATLAAVAPSRFRVHVEECPEASGYDVFLAPESASAAGMLPPGGAEHFRRLMNASLVAEGHAGLPGNLHILDDPLPLGPDGVPDRARLAEMQAELHRDMLPTPVRHAEDRVERAFAEVLGRGPYHAPLDREAGFYRIGGNSRKAKLLLAALRVDFNLPLPADLLTPPRTGSVRAVAAFVEARMRDEQAAPRGHGCTETYSSTRPWLLILQLLPLVFLYPLLLTMGASFQMFILSKTRFWRTVELVGGRLANLLVSLMTTWITLQIIIPWFGIAAKWLIIGRYREGVYPMWGPYHTRWWMVQKMVMICGMGIFDISDRGRILYHRLMGAKIGRDVHISDVTLGEWDLLDIRDGARLERCHCRPFAAEENSSMYLGRIVIGERASVGLMSVLAPGTEVLPDTRIGANSSSWEQADSWSGPTPGPAGTWPDVEAGAEPAPPIPEPHWLLTLLLTMPIYLIGWFISMLPWLVVLIGMLYQPPKRSTIPVRVIADYYQSSPAVAYNYLSDGSSVAFSPLLFFLFAVAVRAITRAVAGDLPTKSAEIRSSLHAWRIALIRTLFPEKQLKALNDMLGHHNEARSGVLRMLGARVGRRVCWPTVGPVVRDYHLVDIGDDVTFGESCFLQTYEDGDSGVISIGNGAVISDHVCIMPGVSVGERTTLGFGTLTRRGRHYQSGKAFIGCRAGDAARSHSVGGGILWPVPDGFGRLRHADSAETLVPSNTTTPMGSMPSSSRSSTTPENSPYNRAVYMKDASYRVLSPTKTLIFSFSMTLFTTFYWNVAALSSMKLACRFFVQFFLGIDSTYDILVIFGLDLACSMVLLTTFAVLALSAVILSKRFLIGKFEPGVYDWDKSPMCQRWQLLTAIEKIIRRCYVDKGILSMLTGTHWLVLYYRALGVKIGKDCSLFANGYPSLLITAADLVEIGDRVVLDDVGLVSHMDRRGSVRLDHIKIGHRCVLRTGSNILYGAEMRDESCLLEHTLVLPGEVVKEKWTMQRRPAERFYGSRKGT</sequence>
<dbReference type="InterPro" id="IPR036736">
    <property type="entry name" value="ACP-like_sf"/>
</dbReference>
<feature type="transmembrane region" description="Helical" evidence="2">
    <location>
        <begin position="1418"/>
        <end position="1440"/>
    </location>
</feature>
<dbReference type="PANTHER" id="PTHR43201">
    <property type="entry name" value="ACYL-COA SYNTHETASE"/>
    <property type="match status" value="1"/>
</dbReference>
<dbReference type="PANTHER" id="PTHR43201:SF10">
    <property type="entry name" value="CARRIER DOMAIN-CONTAINING PROTEIN"/>
    <property type="match status" value="1"/>
</dbReference>
<dbReference type="Gene3D" id="2.160.10.10">
    <property type="entry name" value="Hexapeptide repeat proteins"/>
    <property type="match status" value="1"/>
</dbReference>
<reference evidence="4 5" key="1">
    <citation type="journal article" date="2020" name="G3 (Bethesda)">
        <title>Genetic Underpinnings of Host Manipulation by Ophiocordyceps as Revealed by Comparative Transcriptomics.</title>
        <authorList>
            <person name="Will I."/>
            <person name="Das B."/>
            <person name="Trinh T."/>
            <person name="Brachmann A."/>
            <person name="Ohm R.A."/>
            <person name="de Bekker C."/>
        </authorList>
    </citation>
    <scope>NUCLEOTIDE SEQUENCE [LARGE SCALE GENOMIC DNA]</scope>
    <source>
        <strain evidence="4 5">EC05</strain>
    </source>
</reference>
<keyword evidence="5" id="KW-1185">Reference proteome</keyword>
<organism evidence="4 5">
    <name type="scientific">Ophiocordyceps camponoti-floridani</name>
    <dbReference type="NCBI Taxonomy" id="2030778"/>
    <lineage>
        <taxon>Eukaryota</taxon>
        <taxon>Fungi</taxon>
        <taxon>Dikarya</taxon>
        <taxon>Ascomycota</taxon>
        <taxon>Pezizomycotina</taxon>
        <taxon>Sordariomycetes</taxon>
        <taxon>Hypocreomycetidae</taxon>
        <taxon>Hypocreales</taxon>
        <taxon>Ophiocordycipitaceae</taxon>
        <taxon>Ophiocordyceps</taxon>
    </lineage>
</organism>